<keyword evidence="6" id="KW-0378">Hydrolase</keyword>
<name>A0A443I8M8_BYSSP</name>
<evidence type="ECO:0000256" key="9">
    <source>
        <dbReference type="ARBA" id="ARBA00023242"/>
    </source>
</evidence>
<feature type="binding site" evidence="11">
    <location>
        <position position="377"/>
    </location>
    <ligand>
        <name>Mg(2+)</name>
        <dbReference type="ChEBI" id="CHEBI:18420"/>
        <label>1</label>
    </ligand>
</feature>
<feature type="binding site" evidence="11">
    <location>
        <position position="259"/>
    </location>
    <ligand>
        <name>Mg(2+)</name>
        <dbReference type="ChEBI" id="CHEBI:18420"/>
        <label>1</label>
    </ligand>
</feature>
<sequence>MSPLSSITCILARERYTNLDICASLAVAQDKALKSGILLHYHWDAACCRIWGRYAVLGPQTVKMGFRIVTWNVNGIRNPFGYQPWRDKRTFEAMFDVLEADVVVFEETKIQRKDLRDDMVLVSGWDCYFSLPKIKKGYSGVVIYTRNATCTPVRAEEGVTGILNRPGSSTPYRDLPEDQQIGGYPTAEQLSEYEVDAASLDSEGRCVVLEFPAFVLLGVYCPANRDETRDGFRLSFLNALDSRIRNLVASGKRVVLTGDINISRAEIDAAHATEAVRKQKLTEDEFVSSPARRIFNQLVLDGKVIGPRDEGREKPVLYDICRAFHPDRRGMYTCWEQKINARPGNYGSRIDYVLCSLDMKDWFFSADIQPGLMGSDHCPVYAVLKDVVPFGGTDVDIRDIMNPPGTFVNGKRQREYSTRDQLPLSGRLIPEFDRRRSIKDMFSRRAPASGGRSPVSLPPQPSQDPINKTVPPPAAQHNLDSAGVPKDWITSSSSQRLPKRDASPPAGNVDTAGFRPVKRSKSATGAAPGASTKSQQSLRGYFKSRRDETEATVTRPSLLRASTGIANSVELKDGPSTKTSAAPLEKSTCATSSDKTSSEATAIIDPIVSKECWAKLFNKKPPPKCEDHQEPCISMVTKKPGINRGRMFWMCPRPLGPSGTKEKGTQWRCSTFIWASDWNSPD</sequence>
<feature type="domain" description="GRF-type" evidence="15">
    <location>
        <begin position="625"/>
        <end position="678"/>
    </location>
</feature>
<dbReference type="EMBL" id="RCNU01000001">
    <property type="protein sequence ID" value="RWR00422.1"/>
    <property type="molecule type" value="Genomic_DNA"/>
</dbReference>
<dbReference type="PROSITE" id="PS51999">
    <property type="entry name" value="ZF_GRF"/>
    <property type="match status" value="1"/>
</dbReference>
<feature type="binding site" evidence="11">
    <location>
        <position position="261"/>
    </location>
    <ligand>
        <name>Mg(2+)</name>
        <dbReference type="ChEBI" id="CHEBI:18420"/>
        <label>1</label>
    </ligand>
</feature>
<feature type="active site" description="Proton acceptor" evidence="10">
    <location>
        <position position="377"/>
    </location>
</feature>
<comment type="cofactor">
    <cofactor evidence="11">
        <name>Mg(2+)</name>
        <dbReference type="ChEBI" id="CHEBI:18420"/>
    </cofactor>
    <cofactor evidence="11">
        <name>Mn(2+)</name>
        <dbReference type="ChEBI" id="CHEBI:29035"/>
    </cofactor>
    <text evidence="11">Probably binds two magnesium or manganese ions per subunit.</text>
</comment>
<evidence type="ECO:0000256" key="4">
    <source>
        <dbReference type="ARBA" id="ARBA00022723"/>
    </source>
</evidence>
<feature type="binding site" evidence="11">
    <location>
        <position position="107"/>
    </location>
    <ligand>
        <name>Mg(2+)</name>
        <dbReference type="ChEBI" id="CHEBI:18420"/>
        <label>1</label>
    </ligand>
</feature>
<gene>
    <name evidence="16" type="ORF">C8Q69DRAFT_489326</name>
</gene>
<dbReference type="RefSeq" id="XP_028490066.1">
    <property type="nucleotide sequence ID" value="XM_028632105.1"/>
</dbReference>
<dbReference type="SUPFAM" id="SSF56219">
    <property type="entry name" value="DNase I-like"/>
    <property type="match status" value="1"/>
</dbReference>
<keyword evidence="8 11" id="KW-0460">Magnesium</keyword>
<dbReference type="PROSITE" id="PS00728">
    <property type="entry name" value="AP_NUCLEASE_F1_3"/>
    <property type="match status" value="1"/>
</dbReference>
<evidence type="ECO:0000313" key="16">
    <source>
        <dbReference type="EMBL" id="RWR00422.1"/>
    </source>
</evidence>
<dbReference type="AlphaFoldDB" id="A0A443I8M8"/>
<dbReference type="PROSITE" id="PS51435">
    <property type="entry name" value="AP_NUCLEASE_F1_4"/>
    <property type="match status" value="1"/>
</dbReference>
<keyword evidence="17" id="KW-1185">Reference proteome</keyword>
<dbReference type="PANTHER" id="PTHR22748:SF4">
    <property type="entry name" value="DNA-(APURINIC OR APYRIMIDINIC SITE) ENDONUCLEASE 2"/>
    <property type="match status" value="1"/>
</dbReference>
<dbReference type="GO" id="GO:0003677">
    <property type="term" value="F:DNA binding"/>
    <property type="evidence" value="ECO:0007669"/>
    <property type="project" value="InterPro"/>
</dbReference>
<reference evidence="16 17" key="1">
    <citation type="journal article" date="2018" name="Front. Microbiol.">
        <title>Genomic and genetic insights into a cosmopolitan fungus, Paecilomyces variotii (Eurotiales).</title>
        <authorList>
            <person name="Urquhart A.S."/>
            <person name="Mondo S.J."/>
            <person name="Makela M.R."/>
            <person name="Hane J.K."/>
            <person name="Wiebenga A."/>
            <person name="He G."/>
            <person name="Mihaltcheva S."/>
            <person name="Pangilinan J."/>
            <person name="Lipzen A."/>
            <person name="Barry K."/>
            <person name="de Vries R.P."/>
            <person name="Grigoriev I.V."/>
            <person name="Idnurm A."/>
        </authorList>
    </citation>
    <scope>NUCLEOTIDE SEQUENCE [LARGE SCALE GENOMIC DNA]</scope>
    <source>
        <strain evidence="16 17">CBS 101075</strain>
    </source>
</reference>
<keyword evidence="5 13" id="KW-0863">Zinc-finger</keyword>
<feature type="site" description="Transition state stabilizer" evidence="12">
    <location>
        <position position="261"/>
    </location>
</feature>
<feature type="active site" description="Proton donor/acceptor" evidence="10">
    <location>
        <position position="259"/>
    </location>
</feature>
<evidence type="ECO:0000313" key="17">
    <source>
        <dbReference type="Proteomes" id="UP000283841"/>
    </source>
</evidence>
<feature type="site" description="Interaction with DNA substrate" evidence="12">
    <location>
        <position position="377"/>
    </location>
</feature>
<evidence type="ECO:0000256" key="2">
    <source>
        <dbReference type="ARBA" id="ARBA00007092"/>
    </source>
</evidence>
<dbReference type="STRING" id="264951.A0A443I8M8"/>
<protein>
    <recommendedName>
        <fullName evidence="3">DNA-(apurinic or apyrimidinic site) endonuclease 2</fullName>
    </recommendedName>
</protein>
<dbReference type="FunFam" id="3.60.10.10:FF:000079">
    <property type="entry name" value="DNA-(apurinic or apyrimidinic site) lyase"/>
    <property type="match status" value="1"/>
</dbReference>
<evidence type="ECO:0000256" key="3">
    <source>
        <dbReference type="ARBA" id="ARBA00013541"/>
    </source>
</evidence>
<dbReference type="GO" id="GO:0006284">
    <property type="term" value="P:base-excision repair"/>
    <property type="evidence" value="ECO:0007669"/>
    <property type="project" value="TreeGrafter"/>
</dbReference>
<organism evidence="16 17">
    <name type="scientific">Byssochlamys spectabilis</name>
    <name type="common">Paecilomyces variotii</name>
    <dbReference type="NCBI Taxonomy" id="264951"/>
    <lineage>
        <taxon>Eukaryota</taxon>
        <taxon>Fungi</taxon>
        <taxon>Dikarya</taxon>
        <taxon>Ascomycota</taxon>
        <taxon>Pezizomycotina</taxon>
        <taxon>Eurotiomycetes</taxon>
        <taxon>Eurotiomycetidae</taxon>
        <taxon>Eurotiales</taxon>
        <taxon>Thermoascaceae</taxon>
        <taxon>Paecilomyces</taxon>
    </lineage>
</organism>
<keyword evidence="9" id="KW-0539">Nucleus</keyword>
<dbReference type="InterPro" id="IPR036691">
    <property type="entry name" value="Endo/exonu/phosph_ase_sf"/>
</dbReference>
<dbReference type="InterPro" id="IPR010666">
    <property type="entry name" value="Znf_GRF"/>
</dbReference>
<dbReference type="GO" id="GO:0005634">
    <property type="term" value="C:nucleus"/>
    <property type="evidence" value="ECO:0007669"/>
    <property type="project" value="TreeGrafter"/>
</dbReference>
<evidence type="ECO:0000256" key="6">
    <source>
        <dbReference type="ARBA" id="ARBA00022801"/>
    </source>
</evidence>
<evidence type="ECO:0000256" key="10">
    <source>
        <dbReference type="PIRSR" id="PIRSR604808-1"/>
    </source>
</evidence>
<dbReference type="GeneID" id="39601382"/>
<feature type="site" description="Important for catalytic activity" evidence="12">
    <location>
        <position position="351"/>
    </location>
</feature>
<feature type="region of interest" description="Disordered" evidence="14">
    <location>
        <begin position="442"/>
        <end position="585"/>
    </location>
</feature>
<comment type="caution">
    <text evidence="16">The sequence shown here is derived from an EMBL/GenBank/DDBJ whole genome shotgun (WGS) entry which is preliminary data.</text>
</comment>
<evidence type="ECO:0000256" key="13">
    <source>
        <dbReference type="PROSITE-ProRule" id="PRU01343"/>
    </source>
</evidence>
<dbReference type="InterPro" id="IPR004808">
    <property type="entry name" value="AP_endonuc_1"/>
</dbReference>
<dbReference type="PANTHER" id="PTHR22748">
    <property type="entry name" value="AP ENDONUCLEASE"/>
    <property type="match status" value="1"/>
</dbReference>
<evidence type="ECO:0000256" key="5">
    <source>
        <dbReference type="ARBA" id="ARBA00022771"/>
    </source>
</evidence>
<keyword evidence="7" id="KW-0862">Zinc</keyword>
<comment type="cofactor">
    <cofactor evidence="1">
        <name>Mn(2+)</name>
        <dbReference type="ChEBI" id="CHEBI:29035"/>
    </cofactor>
</comment>
<evidence type="ECO:0000256" key="14">
    <source>
        <dbReference type="SAM" id="MobiDB-lite"/>
    </source>
</evidence>
<feature type="binding site" evidence="11">
    <location>
        <position position="72"/>
    </location>
    <ligand>
        <name>Mg(2+)</name>
        <dbReference type="ChEBI" id="CHEBI:18420"/>
        <label>1</label>
    </ligand>
</feature>
<dbReference type="GO" id="GO:0008270">
    <property type="term" value="F:zinc ion binding"/>
    <property type="evidence" value="ECO:0007669"/>
    <property type="project" value="UniProtKB-KW"/>
</dbReference>
<accession>A0A443I8M8</accession>
<keyword evidence="4 11" id="KW-0479">Metal-binding</keyword>
<evidence type="ECO:0000256" key="8">
    <source>
        <dbReference type="ARBA" id="ARBA00022842"/>
    </source>
</evidence>
<dbReference type="Proteomes" id="UP000283841">
    <property type="component" value="Unassembled WGS sequence"/>
</dbReference>
<proteinExistence type="inferred from homology"/>
<comment type="similarity">
    <text evidence="2">Belongs to the DNA repair enzymes AP/ExoA family.</text>
</comment>
<dbReference type="CDD" id="cd09088">
    <property type="entry name" value="Ape2-like_AP-endo"/>
    <property type="match status" value="1"/>
</dbReference>
<dbReference type="VEuPathDB" id="FungiDB:C8Q69DRAFT_489326"/>
<dbReference type="Pfam" id="PF03372">
    <property type="entry name" value="Exo_endo_phos"/>
    <property type="match status" value="1"/>
</dbReference>
<keyword evidence="11" id="KW-0464">Manganese</keyword>
<dbReference type="Gene3D" id="3.60.10.10">
    <property type="entry name" value="Endonuclease/exonuclease/phosphatase"/>
    <property type="match status" value="1"/>
</dbReference>
<dbReference type="GO" id="GO:0008081">
    <property type="term" value="F:phosphoric diester hydrolase activity"/>
    <property type="evidence" value="ECO:0007669"/>
    <property type="project" value="TreeGrafter"/>
</dbReference>
<evidence type="ECO:0000259" key="15">
    <source>
        <dbReference type="PROSITE" id="PS51999"/>
    </source>
</evidence>
<dbReference type="InterPro" id="IPR020848">
    <property type="entry name" value="AP_endonuclease_F1_CS"/>
</dbReference>
<dbReference type="GO" id="GO:0008311">
    <property type="term" value="F:double-stranded DNA 3'-5' DNA exonuclease activity"/>
    <property type="evidence" value="ECO:0007669"/>
    <property type="project" value="TreeGrafter"/>
</dbReference>
<evidence type="ECO:0000256" key="1">
    <source>
        <dbReference type="ARBA" id="ARBA00001936"/>
    </source>
</evidence>
<evidence type="ECO:0000256" key="7">
    <source>
        <dbReference type="ARBA" id="ARBA00022833"/>
    </source>
</evidence>
<dbReference type="InterPro" id="IPR005135">
    <property type="entry name" value="Endo/exonuclease/phosphatase"/>
</dbReference>
<dbReference type="GO" id="GO:0003906">
    <property type="term" value="F:DNA-(apurinic or apyrimidinic site) endonuclease activity"/>
    <property type="evidence" value="ECO:0007669"/>
    <property type="project" value="TreeGrafter"/>
</dbReference>
<feature type="active site" evidence="10">
    <location>
        <position position="220"/>
    </location>
</feature>
<evidence type="ECO:0000256" key="12">
    <source>
        <dbReference type="PIRSR" id="PIRSR604808-3"/>
    </source>
</evidence>
<evidence type="ECO:0000256" key="11">
    <source>
        <dbReference type="PIRSR" id="PIRSR604808-2"/>
    </source>
</evidence>
<feature type="binding site" evidence="11">
    <location>
        <position position="376"/>
    </location>
    <ligand>
        <name>Mg(2+)</name>
        <dbReference type="ChEBI" id="CHEBI:18420"/>
        <label>1</label>
    </ligand>
</feature>